<proteinExistence type="predicted"/>
<organism evidence="1 2">
    <name type="scientific">Linum tenue</name>
    <dbReference type="NCBI Taxonomy" id="586396"/>
    <lineage>
        <taxon>Eukaryota</taxon>
        <taxon>Viridiplantae</taxon>
        <taxon>Streptophyta</taxon>
        <taxon>Embryophyta</taxon>
        <taxon>Tracheophyta</taxon>
        <taxon>Spermatophyta</taxon>
        <taxon>Magnoliopsida</taxon>
        <taxon>eudicotyledons</taxon>
        <taxon>Gunneridae</taxon>
        <taxon>Pentapetalae</taxon>
        <taxon>rosids</taxon>
        <taxon>fabids</taxon>
        <taxon>Malpighiales</taxon>
        <taxon>Linaceae</taxon>
        <taxon>Linum</taxon>
    </lineage>
</organism>
<dbReference type="EMBL" id="CAMGYJ010000006">
    <property type="protein sequence ID" value="CAI0433517.1"/>
    <property type="molecule type" value="Genomic_DNA"/>
</dbReference>
<evidence type="ECO:0000313" key="2">
    <source>
        <dbReference type="Proteomes" id="UP001154282"/>
    </source>
</evidence>
<feature type="non-terminal residue" evidence="1">
    <location>
        <position position="1"/>
    </location>
</feature>
<comment type="caution">
    <text evidence="1">The sequence shown here is derived from an EMBL/GenBank/DDBJ whole genome shotgun (WGS) entry which is preliminary data.</text>
</comment>
<reference evidence="1" key="1">
    <citation type="submission" date="2022-08" db="EMBL/GenBank/DDBJ databases">
        <authorList>
            <person name="Gutierrez-Valencia J."/>
        </authorList>
    </citation>
    <scope>NUCLEOTIDE SEQUENCE</scope>
</reference>
<gene>
    <name evidence="1" type="ORF">LITE_LOCUS23902</name>
</gene>
<keyword evidence="2" id="KW-1185">Reference proteome</keyword>
<sequence>SFLTSLEGFLVSVNLPPIVDFFFLSIGLQYCRFVLISLIGATNSSIF</sequence>
<protein>
    <submittedName>
        <fullName evidence="1">Uncharacterized protein</fullName>
    </submittedName>
</protein>
<name>A0AAV0LHX7_9ROSI</name>
<dbReference type="Proteomes" id="UP001154282">
    <property type="component" value="Unassembled WGS sequence"/>
</dbReference>
<evidence type="ECO:0000313" key="1">
    <source>
        <dbReference type="EMBL" id="CAI0433517.1"/>
    </source>
</evidence>
<accession>A0AAV0LHX7</accession>
<dbReference type="AlphaFoldDB" id="A0AAV0LHX7"/>